<evidence type="ECO:0000313" key="13">
    <source>
        <dbReference type="EMBL" id="GLY75925.1"/>
    </source>
</evidence>
<proteinExistence type="inferred from homology"/>
<dbReference type="SUPFAM" id="SSF55874">
    <property type="entry name" value="ATPase domain of HSP90 chaperone/DNA topoisomerase II/histidine kinase"/>
    <property type="match status" value="1"/>
</dbReference>
<comment type="function">
    <text evidence="8 10">Molecular chaperone. Has ATPase activity.</text>
</comment>
<feature type="binding site" evidence="11">
    <location>
        <position position="83"/>
    </location>
    <ligand>
        <name>ATP</name>
        <dbReference type="ChEBI" id="CHEBI:30616"/>
    </ligand>
</feature>
<evidence type="ECO:0000256" key="11">
    <source>
        <dbReference type="PIRSR" id="PIRSR002583-1"/>
    </source>
</evidence>
<evidence type="ECO:0000256" key="2">
    <source>
        <dbReference type="ARBA" id="ARBA00008239"/>
    </source>
</evidence>
<gene>
    <name evidence="10 13" type="primary">htpG</name>
    <name evidence="13" type="ORF">Airi01_041920</name>
</gene>
<dbReference type="Gene3D" id="3.40.50.11260">
    <property type="match status" value="1"/>
</dbReference>
<keyword evidence="7 10" id="KW-0143">Chaperone</keyword>
<dbReference type="NCBIfam" id="NF003555">
    <property type="entry name" value="PRK05218.1"/>
    <property type="match status" value="1"/>
</dbReference>
<feature type="binding site" evidence="11">
    <location>
        <position position="177"/>
    </location>
    <ligand>
        <name>ATP</name>
        <dbReference type="ChEBI" id="CHEBI:30616"/>
    </ligand>
</feature>
<dbReference type="GO" id="GO:0016887">
    <property type="term" value="F:ATP hydrolysis activity"/>
    <property type="evidence" value="ECO:0007669"/>
    <property type="project" value="InterPro"/>
</dbReference>
<comment type="caution">
    <text evidence="10">Lacks conserved residue(s) required for the propagation of feature annotation.</text>
</comment>
<feature type="binding site" evidence="11">
    <location>
        <position position="102"/>
    </location>
    <ligand>
        <name>ATP</name>
        <dbReference type="ChEBI" id="CHEBI:30616"/>
    </ligand>
</feature>
<keyword evidence="4 10" id="KW-0547">Nucleotide-binding</keyword>
<dbReference type="RefSeq" id="WP_285623586.1">
    <property type="nucleotide sequence ID" value="NZ_BSTJ01000005.1"/>
</dbReference>
<dbReference type="InterPro" id="IPR020575">
    <property type="entry name" value="Hsp90_N"/>
</dbReference>
<evidence type="ECO:0000256" key="10">
    <source>
        <dbReference type="HAMAP-Rule" id="MF_00505"/>
    </source>
</evidence>
<dbReference type="GO" id="GO:0005524">
    <property type="term" value="F:ATP binding"/>
    <property type="evidence" value="ECO:0007669"/>
    <property type="project" value="UniProtKB-UniRule"/>
</dbReference>
<keyword evidence="3 10" id="KW-0963">Cytoplasm</keyword>
<feature type="binding site" evidence="11">
    <location>
        <position position="41"/>
    </location>
    <ligand>
        <name>ATP</name>
        <dbReference type="ChEBI" id="CHEBI:30616"/>
    </ligand>
</feature>
<evidence type="ECO:0000256" key="3">
    <source>
        <dbReference type="ARBA" id="ARBA00022490"/>
    </source>
</evidence>
<evidence type="ECO:0000256" key="6">
    <source>
        <dbReference type="ARBA" id="ARBA00023016"/>
    </source>
</evidence>
<dbReference type="PANTHER" id="PTHR11528">
    <property type="entry name" value="HEAT SHOCK PROTEIN 90 FAMILY MEMBER"/>
    <property type="match status" value="1"/>
</dbReference>
<evidence type="ECO:0000256" key="4">
    <source>
        <dbReference type="ARBA" id="ARBA00022741"/>
    </source>
</evidence>
<reference evidence="13" key="1">
    <citation type="submission" date="2023-03" db="EMBL/GenBank/DDBJ databases">
        <title>Actinoallomurus iriomotensis NBRC 103681.</title>
        <authorList>
            <person name="Ichikawa N."/>
            <person name="Sato H."/>
            <person name="Tonouchi N."/>
        </authorList>
    </citation>
    <scope>NUCLEOTIDE SEQUENCE</scope>
    <source>
        <strain evidence="13">NBRC 103681</strain>
    </source>
</reference>
<feature type="binding site" evidence="11">
    <location>
        <position position="336"/>
    </location>
    <ligand>
        <name>ATP</name>
        <dbReference type="ChEBI" id="CHEBI:30616"/>
    </ligand>
</feature>
<evidence type="ECO:0000256" key="8">
    <source>
        <dbReference type="ARBA" id="ARBA00058590"/>
    </source>
</evidence>
<dbReference type="InterPro" id="IPR003594">
    <property type="entry name" value="HATPase_dom"/>
</dbReference>
<organism evidence="13 14">
    <name type="scientific">Actinoallomurus iriomotensis</name>
    <dbReference type="NCBI Taxonomy" id="478107"/>
    <lineage>
        <taxon>Bacteria</taxon>
        <taxon>Bacillati</taxon>
        <taxon>Actinomycetota</taxon>
        <taxon>Actinomycetes</taxon>
        <taxon>Streptosporangiales</taxon>
        <taxon>Thermomonosporaceae</taxon>
        <taxon>Actinoallomurus</taxon>
    </lineage>
</organism>
<dbReference type="SMART" id="SM00387">
    <property type="entry name" value="HATPase_c"/>
    <property type="match status" value="1"/>
</dbReference>
<evidence type="ECO:0000256" key="1">
    <source>
        <dbReference type="ARBA" id="ARBA00004496"/>
    </source>
</evidence>
<comment type="subcellular location">
    <subcellularLocation>
        <location evidence="1 10">Cytoplasm</location>
    </subcellularLocation>
</comment>
<evidence type="ECO:0000256" key="9">
    <source>
        <dbReference type="ARBA" id="ARBA00070675"/>
    </source>
</evidence>
<dbReference type="FunFam" id="3.30.230.80:FF:000002">
    <property type="entry name" value="Molecular chaperone HtpG"/>
    <property type="match status" value="1"/>
</dbReference>
<dbReference type="Gene3D" id="3.30.230.80">
    <property type="match status" value="1"/>
</dbReference>
<keyword evidence="6 10" id="KW-0346">Stress response</keyword>
<feature type="domain" description="Histidine kinase/HSP90-like ATPase" evidence="12">
    <location>
        <begin position="30"/>
        <end position="187"/>
    </location>
</feature>
<keyword evidence="5 10" id="KW-0067">ATP-binding</keyword>
<dbReference type="FunFam" id="3.30.565.10:FF:000009">
    <property type="entry name" value="Molecular chaperone HtpG"/>
    <property type="match status" value="1"/>
</dbReference>
<dbReference type="InterPro" id="IPR037196">
    <property type="entry name" value="HSP90_C"/>
</dbReference>
<feature type="binding site" evidence="11">
    <location>
        <begin position="103"/>
        <end position="104"/>
    </location>
    <ligand>
        <name>ATP</name>
        <dbReference type="ChEBI" id="CHEBI:30616"/>
    </ligand>
</feature>
<comment type="caution">
    <text evidence="13">The sequence shown here is derived from an EMBL/GenBank/DDBJ whole genome shotgun (WGS) entry which is preliminary data.</text>
</comment>
<feature type="region of interest" description="C" evidence="10">
    <location>
        <begin position="554"/>
        <end position="643"/>
    </location>
</feature>
<dbReference type="Pfam" id="PF13589">
    <property type="entry name" value="HATPase_c_3"/>
    <property type="match status" value="1"/>
</dbReference>
<dbReference type="Pfam" id="PF00183">
    <property type="entry name" value="HSP90"/>
    <property type="match status" value="1"/>
</dbReference>
<dbReference type="PROSITE" id="PS00298">
    <property type="entry name" value="HSP90"/>
    <property type="match status" value="1"/>
</dbReference>
<accession>A0A9W6RL93</accession>
<dbReference type="PRINTS" id="PR00775">
    <property type="entry name" value="HEATSHOCK90"/>
</dbReference>
<dbReference type="SUPFAM" id="SSF110942">
    <property type="entry name" value="HSP90 C-terminal domain"/>
    <property type="match status" value="1"/>
</dbReference>
<feature type="binding site" evidence="11">
    <location>
        <position position="37"/>
    </location>
    <ligand>
        <name>ATP</name>
        <dbReference type="ChEBI" id="CHEBI:30616"/>
    </ligand>
</feature>
<dbReference type="EMBL" id="BSTJ01000005">
    <property type="protein sequence ID" value="GLY75925.1"/>
    <property type="molecule type" value="Genomic_DNA"/>
</dbReference>
<protein>
    <recommendedName>
        <fullName evidence="9 10">Chaperone protein HtpG</fullName>
    </recommendedName>
    <alternativeName>
        <fullName evidence="10">Heat shock protein HtpG</fullName>
    </alternativeName>
    <alternativeName>
        <fullName evidence="10">High temperature protein G</fullName>
    </alternativeName>
</protein>
<dbReference type="AlphaFoldDB" id="A0A9W6RL93"/>
<sequence length="643" mass="72087">MSAPTQQERFSFQAEVVQLLDLMIHSLYSNKEIFLRELISNASDAIDRLRFAQLTEPGLDEDEEELRIHVAFDKDARTITITDNGIGMSRQEVMDNIGTIAKSGTREFFQALTGDQRKDATLIGQFGVGFYSSFIVADRVTLTTRRAGLSAEEGVRWESDGRGEYALETVERPRRGTELVLHLREGEDDLLNHHRLLTIIQKYSDHISLPIVMPQDGGDDAGEDTVVNRGSALWARPKSEIDDADYNEFYKHVAHDFADPLAHLHSKMEGTYEYTLLLFIPATAPFDLWMPEARHGVKLHVQRVFIMDDTGQLMPNYLRFVRGVIDSADLPLNVSREILQSSRVVDNIRSSAVKKVLRLLKDLAEKEPEKYARFWREFGDVLKEGVAEDFSNRDEIAKLLRFTTTKSATDEPDTSLSDYVARMKEGQDKIYYLIAPTPAAAKSSPHLEIFRKKGIEVLLLGQAIDNWLVTSLPDFEGKRLQSVAQGVSDLGAMEDEAEKEAGEKAGTELSGLIERVKKALGDKVADVRTTNRLTTSPACIVADEPDLELNLMRRMQGSGMPSRPILEINPEHPLVRRLDREGNEQRLSDWAHVLYSQSVLTLGARIEDPAEFVERLNDLLMTLADGTEADAENADADGGSGEE</sequence>
<dbReference type="GO" id="GO:0005737">
    <property type="term" value="C:cytoplasm"/>
    <property type="evidence" value="ECO:0007669"/>
    <property type="project" value="UniProtKB-SubCell"/>
</dbReference>
<evidence type="ECO:0000256" key="7">
    <source>
        <dbReference type="ARBA" id="ARBA00023186"/>
    </source>
</evidence>
<feature type="binding site" evidence="11">
    <location>
        <begin position="125"/>
        <end position="130"/>
    </location>
    <ligand>
        <name>ATP</name>
        <dbReference type="ChEBI" id="CHEBI:30616"/>
    </ligand>
</feature>
<dbReference type="InterPro" id="IPR020568">
    <property type="entry name" value="Ribosomal_Su5_D2-typ_SF"/>
</dbReference>
<feature type="binding site" evidence="11">
    <location>
        <position position="96"/>
    </location>
    <ligand>
        <name>ATP</name>
        <dbReference type="ChEBI" id="CHEBI:30616"/>
    </ligand>
</feature>
<dbReference type="HAMAP" id="MF_00505">
    <property type="entry name" value="HSP90"/>
    <property type="match status" value="1"/>
</dbReference>
<dbReference type="GO" id="GO:0051082">
    <property type="term" value="F:unfolded protein binding"/>
    <property type="evidence" value="ECO:0007669"/>
    <property type="project" value="UniProtKB-UniRule"/>
</dbReference>
<dbReference type="Gene3D" id="1.20.120.790">
    <property type="entry name" value="Heat shock protein 90, C-terminal domain"/>
    <property type="match status" value="1"/>
</dbReference>
<feature type="region of interest" description="A; substrate-binding" evidence="10">
    <location>
        <begin position="1"/>
        <end position="336"/>
    </location>
</feature>
<dbReference type="InterPro" id="IPR019805">
    <property type="entry name" value="Heat_shock_protein_90_CS"/>
</dbReference>
<dbReference type="PIRSF" id="PIRSF002583">
    <property type="entry name" value="Hsp90"/>
    <property type="match status" value="1"/>
</dbReference>
<dbReference type="SUPFAM" id="SSF54211">
    <property type="entry name" value="Ribosomal protein S5 domain 2-like"/>
    <property type="match status" value="1"/>
</dbReference>
<comment type="subunit">
    <text evidence="10">Homodimer.</text>
</comment>
<dbReference type="InterPro" id="IPR036890">
    <property type="entry name" value="HATPase_C_sf"/>
</dbReference>
<feature type="binding site" evidence="11">
    <location>
        <position position="88"/>
    </location>
    <ligand>
        <name>ATP</name>
        <dbReference type="ChEBI" id="CHEBI:30616"/>
    </ligand>
</feature>
<evidence type="ECO:0000313" key="14">
    <source>
        <dbReference type="Proteomes" id="UP001165135"/>
    </source>
</evidence>
<comment type="similarity">
    <text evidence="2 10">Belongs to the heat shock protein 90 family.</text>
</comment>
<dbReference type="CDD" id="cd16927">
    <property type="entry name" value="HATPase_Hsp90-like"/>
    <property type="match status" value="1"/>
</dbReference>
<evidence type="ECO:0000256" key="5">
    <source>
        <dbReference type="ARBA" id="ARBA00022840"/>
    </source>
</evidence>
<dbReference type="Gene3D" id="3.30.565.10">
    <property type="entry name" value="Histidine kinase-like ATPase, C-terminal domain"/>
    <property type="match status" value="1"/>
</dbReference>
<dbReference type="Proteomes" id="UP001165135">
    <property type="component" value="Unassembled WGS sequence"/>
</dbReference>
<dbReference type="InterPro" id="IPR001404">
    <property type="entry name" value="Hsp90_fam"/>
</dbReference>
<dbReference type="GO" id="GO:0140662">
    <property type="term" value="F:ATP-dependent protein folding chaperone"/>
    <property type="evidence" value="ECO:0007669"/>
    <property type="project" value="InterPro"/>
</dbReference>
<evidence type="ECO:0000259" key="12">
    <source>
        <dbReference type="SMART" id="SM00387"/>
    </source>
</evidence>
<name>A0A9W6RL93_9ACTN</name>